<comment type="similarity">
    <text evidence="1">Belongs to the short-chain dehydrogenases/reductases (SDR) family.</text>
</comment>
<keyword evidence="5" id="KW-1185">Reference proteome</keyword>
<dbReference type="OrthoDB" id="1933717at2759"/>
<evidence type="ECO:0000259" key="3">
    <source>
        <dbReference type="SMART" id="SM00822"/>
    </source>
</evidence>
<dbReference type="CDD" id="cd05233">
    <property type="entry name" value="SDR_c"/>
    <property type="match status" value="1"/>
</dbReference>
<evidence type="ECO:0000313" key="4">
    <source>
        <dbReference type="EMBL" id="KAF5678671.1"/>
    </source>
</evidence>
<dbReference type="PANTHER" id="PTHR44196:SF1">
    <property type="entry name" value="DEHYDROGENASE_REDUCTASE SDR FAMILY MEMBER 7B"/>
    <property type="match status" value="1"/>
</dbReference>
<reference evidence="4 5" key="1">
    <citation type="submission" date="2020-05" db="EMBL/GenBank/DDBJ databases">
        <title>Identification and distribution of gene clusters putatively required for synthesis of sphingolipid metabolism inhibitors in phylogenetically diverse species of the filamentous fungus Fusarium.</title>
        <authorList>
            <person name="Kim H.-S."/>
            <person name="Busman M."/>
            <person name="Brown D.W."/>
            <person name="Divon H."/>
            <person name="Uhlig S."/>
            <person name="Proctor R.H."/>
        </authorList>
    </citation>
    <scope>NUCLEOTIDE SEQUENCE [LARGE SCALE GENOMIC DNA]</scope>
    <source>
        <strain evidence="4 5">NRRL 20693</strain>
    </source>
</reference>
<dbReference type="GO" id="GO:0016491">
    <property type="term" value="F:oxidoreductase activity"/>
    <property type="evidence" value="ECO:0007669"/>
    <property type="project" value="UniProtKB-KW"/>
</dbReference>
<comment type="caution">
    <text evidence="4">The sequence shown here is derived from an EMBL/GenBank/DDBJ whole genome shotgun (WGS) entry which is preliminary data.</text>
</comment>
<dbReference type="GO" id="GO:0016020">
    <property type="term" value="C:membrane"/>
    <property type="evidence" value="ECO:0007669"/>
    <property type="project" value="TreeGrafter"/>
</dbReference>
<organism evidence="4 5">
    <name type="scientific">Fusarium heterosporum</name>
    <dbReference type="NCBI Taxonomy" id="42747"/>
    <lineage>
        <taxon>Eukaryota</taxon>
        <taxon>Fungi</taxon>
        <taxon>Dikarya</taxon>
        <taxon>Ascomycota</taxon>
        <taxon>Pezizomycotina</taxon>
        <taxon>Sordariomycetes</taxon>
        <taxon>Hypocreomycetidae</taxon>
        <taxon>Hypocreales</taxon>
        <taxon>Nectriaceae</taxon>
        <taxon>Fusarium</taxon>
        <taxon>Fusarium heterosporum species complex</taxon>
    </lineage>
</organism>
<accession>A0A8H5TWV5</accession>
<dbReference type="Proteomes" id="UP000567885">
    <property type="component" value="Unassembled WGS sequence"/>
</dbReference>
<dbReference type="EMBL" id="JAAGWQ010000016">
    <property type="protein sequence ID" value="KAF5678671.1"/>
    <property type="molecule type" value="Genomic_DNA"/>
</dbReference>
<dbReference type="Gene3D" id="3.40.50.720">
    <property type="entry name" value="NAD(P)-binding Rossmann-like Domain"/>
    <property type="match status" value="1"/>
</dbReference>
<dbReference type="InterPro" id="IPR036291">
    <property type="entry name" value="NAD(P)-bd_dom_sf"/>
</dbReference>
<evidence type="ECO:0000256" key="1">
    <source>
        <dbReference type="ARBA" id="ARBA00006484"/>
    </source>
</evidence>
<name>A0A8H5TWV5_FUSHE</name>
<dbReference type="PANTHER" id="PTHR44196">
    <property type="entry name" value="DEHYDROGENASE/REDUCTASE SDR FAMILY MEMBER 7B"/>
    <property type="match status" value="1"/>
</dbReference>
<dbReference type="PRINTS" id="PR00081">
    <property type="entry name" value="GDHRDH"/>
</dbReference>
<dbReference type="SUPFAM" id="SSF51735">
    <property type="entry name" value="NAD(P)-binding Rossmann-fold domains"/>
    <property type="match status" value="1"/>
</dbReference>
<sequence length="244" mass="25922">MQGKNIVITGAGRGLGRALAIVAAARGATPILLGRSQEALSEVQDTIRNNSGVSATKIVCDLTDPASIAQAADQIVASHPDIDILVNNGAQFTGGTFEDQTDHQIMSVVNSAITGTMILTRSLLPLLKQRPHADIHNVVSMSGLQYARLTRASLPFRAAKAAQDGFTQGLVEELHGTSVRVTSVYPGLFEDVSPTDAGWDKHRGSEEGITNKEVVDAIIYALSAPPNVSLRSIVIERTRSDFLV</sequence>
<dbReference type="InterPro" id="IPR002347">
    <property type="entry name" value="SDR_fam"/>
</dbReference>
<dbReference type="InterPro" id="IPR057326">
    <property type="entry name" value="KR_dom"/>
</dbReference>
<evidence type="ECO:0000256" key="2">
    <source>
        <dbReference type="ARBA" id="ARBA00023002"/>
    </source>
</evidence>
<dbReference type="AlphaFoldDB" id="A0A8H5TWV5"/>
<dbReference type="SMART" id="SM00822">
    <property type="entry name" value="PKS_KR"/>
    <property type="match status" value="1"/>
</dbReference>
<proteinExistence type="inferred from homology"/>
<gene>
    <name evidence="4" type="ORF">FHETE_1112</name>
</gene>
<keyword evidence="2" id="KW-0560">Oxidoreductase</keyword>
<dbReference type="Pfam" id="PF00106">
    <property type="entry name" value="adh_short"/>
    <property type="match status" value="1"/>
</dbReference>
<feature type="domain" description="Ketoreductase" evidence="3">
    <location>
        <begin position="4"/>
        <end position="192"/>
    </location>
</feature>
<protein>
    <submittedName>
        <fullName evidence="4">Short-chain dehydrogenase</fullName>
    </submittedName>
</protein>
<evidence type="ECO:0000313" key="5">
    <source>
        <dbReference type="Proteomes" id="UP000567885"/>
    </source>
</evidence>